<evidence type="ECO:0000256" key="1">
    <source>
        <dbReference type="ARBA" id="ARBA00001917"/>
    </source>
</evidence>
<protein>
    <recommendedName>
        <fullName evidence="9">tRNA-dihydrouridine(20/20a) synthase</fullName>
        <ecNumber evidence="9">1.3.1.91</ecNumber>
    </recommendedName>
    <alternativeName>
        <fullName evidence="9">DusA-like U20-specific dihydrouridine synthase</fullName>
        <shortName evidence="9">U20-specific Dus</shortName>
    </alternativeName>
</protein>
<dbReference type="NCBIfam" id="NF008774">
    <property type="entry name" value="PRK11815.1"/>
    <property type="match status" value="1"/>
</dbReference>
<evidence type="ECO:0000256" key="12">
    <source>
        <dbReference type="PIRSR" id="PIRSR006621-2"/>
    </source>
</evidence>
<gene>
    <name evidence="14" type="primary">dusA</name>
    <name evidence="14" type="ORF">EJ065_5251</name>
</gene>
<comment type="catalytic activity">
    <reaction evidence="9">
        <text>5,6-dihydrouridine(20) in tRNA + NADP(+) = uridine(20) in tRNA + NADPH + H(+)</text>
        <dbReference type="Rhea" id="RHEA:53336"/>
        <dbReference type="Rhea" id="RHEA-COMP:13533"/>
        <dbReference type="Rhea" id="RHEA-COMP:13534"/>
        <dbReference type="ChEBI" id="CHEBI:15378"/>
        <dbReference type="ChEBI" id="CHEBI:57783"/>
        <dbReference type="ChEBI" id="CHEBI:58349"/>
        <dbReference type="ChEBI" id="CHEBI:65315"/>
        <dbReference type="ChEBI" id="CHEBI:74443"/>
        <dbReference type="EC" id="1.3.1.91"/>
    </reaction>
</comment>
<dbReference type="GO" id="GO:0000049">
    <property type="term" value="F:tRNA binding"/>
    <property type="evidence" value="ECO:0007669"/>
    <property type="project" value="UniProtKB-UniRule"/>
</dbReference>
<dbReference type="PIRSF" id="PIRSF006621">
    <property type="entry name" value="Dus"/>
    <property type="match status" value="1"/>
</dbReference>
<dbReference type="Gene3D" id="1.20.120.1460">
    <property type="match status" value="1"/>
</dbReference>
<feature type="site" description="Interacts with tRNA; defines subfamily-specific binding signature" evidence="9">
    <location>
        <position position="184"/>
    </location>
</feature>
<evidence type="ECO:0000256" key="7">
    <source>
        <dbReference type="ARBA" id="ARBA00022884"/>
    </source>
</evidence>
<dbReference type="SUPFAM" id="SSF51395">
    <property type="entry name" value="FMN-linked oxidoreductases"/>
    <property type="match status" value="1"/>
</dbReference>
<keyword evidence="3 9" id="KW-0285">Flavoprotein</keyword>
<keyword evidence="12" id="KW-0547">Nucleotide-binding</keyword>
<dbReference type="InterPro" id="IPR035587">
    <property type="entry name" value="DUS-like_FMN-bd"/>
</dbReference>
<dbReference type="Pfam" id="PF01207">
    <property type="entry name" value="Dus"/>
    <property type="match status" value="1"/>
</dbReference>
<dbReference type="Gene3D" id="3.20.20.70">
    <property type="entry name" value="Aldolase class I"/>
    <property type="match status" value="1"/>
</dbReference>
<reference evidence="14 15" key="1">
    <citation type="submission" date="2018-12" db="EMBL/GenBank/DDBJ databases">
        <title>Complete Genome Sequence of the Corallopyronin A producing Myxobacterium Corallococcus coralloides B035.</title>
        <authorList>
            <person name="Bouhired S.M."/>
            <person name="Rupp O."/>
            <person name="Blom J."/>
            <person name="Schaeberle T.F."/>
            <person name="Kehraus S."/>
            <person name="Schiefer A."/>
            <person name="Pfarr K."/>
            <person name="Goesmann A."/>
            <person name="Hoerauf A."/>
            <person name="Koenig G.M."/>
        </authorList>
    </citation>
    <scope>NUCLEOTIDE SEQUENCE [LARGE SCALE GENOMIC DNA]</scope>
    <source>
        <strain evidence="14 15">B035</strain>
    </source>
</reference>
<feature type="site" description="Interacts with tRNA; defines subfamily-specific binding signature" evidence="9">
    <location>
        <position position="303"/>
    </location>
</feature>
<feature type="domain" description="DUS-like FMN-binding" evidence="13">
    <location>
        <begin position="16"/>
        <end position="320"/>
    </location>
</feature>
<dbReference type="GO" id="GO:0050660">
    <property type="term" value="F:flavin adenine dinucleotide binding"/>
    <property type="evidence" value="ECO:0007669"/>
    <property type="project" value="InterPro"/>
</dbReference>
<dbReference type="AlphaFoldDB" id="A0A410RY60"/>
<dbReference type="InterPro" id="IPR018517">
    <property type="entry name" value="tRNA_hU_synthase_CS"/>
</dbReference>
<dbReference type="PROSITE" id="PS01136">
    <property type="entry name" value="UPF0034"/>
    <property type="match status" value="1"/>
</dbReference>
<comment type="function">
    <text evidence="9">Catalyzes the synthesis of 5,6-dihydrouridine (D), a modified base found in the D-loop of most tRNAs, via the reduction of the C5-C6 double bond in target uridines. Specifically modifies U20 and U20a in tRNAs.</text>
</comment>
<comment type="catalytic activity">
    <reaction evidence="9">
        <text>5,6-dihydrouridine(20a) in tRNA + NAD(+) = uridine(20a) in tRNA + NADH + H(+)</text>
        <dbReference type="Rhea" id="RHEA:53348"/>
        <dbReference type="Rhea" id="RHEA-COMP:13535"/>
        <dbReference type="Rhea" id="RHEA-COMP:13536"/>
        <dbReference type="ChEBI" id="CHEBI:15378"/>
        <dbReference type="ChEBI" id="CHEBI:57540"/>
        <dbReference type="ChEBI" id="CHEBI:57945"/>
        <dbReference type="ChEBI" id="CHEBI:65315"/>
        <dbReference type="ChEBI" id="CHEBI:74443"/>
    </reaction>
</comment>
<evidence type="ECO:0000256" key="9">
    <source>
        <dbReference type="HAMAP-Rule" id="MF_02041"/>
    </source>
</evidence>
<evidence type="ECO:0000313" key="15">
    <source>
        <dbReference type="Proteomes" id="UP000288758"/>
    </source>
</evidence>
<organism evidence="14 15">
    <name type="scientific">Corallococcus coralloides</name>
    <name type="common">Myxococcus coralloides</name>
    <dbReference type="NCBI Taxonomy" id="184914"/>
    <lineage>
        <taxon>Bacteria</taxon>
        <taxon>Pseudomonadati</taxon>
        <taxon>Myxococcota</taxon>
        <taxon>Myxococcia</taxon>
        <taxon>Myxococcales</taxon>
        <taxon>Cystobacterineae</taxon>
        <taxon>Myxococcaceae</taxon>
        <taxon>Corallococcus</taxon>
    </lineage>
</organism>
<proteinExistence type="inferred from homology"/>
<keyword evidence="5 9" id="KW-0819">tRNA processing</keyword>
<evidence type="ECO:0000256" key="11">
    <source>
        <dbReference type="PIRSR" id="PIRSR006621-1"/>
    </source>
</evidence>
<feature type="site" description="Interacts with tRNA" evidence="9">
    <location>
        <position position="187"/>
    </location>
</feature>
<dbReference type="InterPro" id="IPR001269">
    <property type="entry name" value="DUS_fam"/>
</dbReference>
<dbReference type="PANTHER" id="PTHR42907:SF1">
    <property type="entry name" value="FMN-LINKED OXIDOREDUCTASES SUPERFAMILY PROTEIN"/>
    <property type="match status" value="1"/>
</dbReference>
<comment type="catalytic activity">
    <reaction evidence="9">
        <text>5,6-dihydrouridine(20) in tRNA + NAD(+) = uridine(20) in tRNA + NADH + H(+)</text>
        <dbReference type="Rhea" id="RHEA:53340"/>
        <dbReference type="Rhea" id="RHEA-COMP:13533"/>
        <dbReference type="Rhea" id="RHEA-COMP:13534"/>
        <dbReference type="ChEBI" id="CHEBI:15378"/>
        <dbReference type="ChEBI" id="CHEBI:57540"/>
        <dbReference type="ChEBI" id="CHEBI:57945"/>
        <dbReference type="ChEBI" id="CHEBI:65315"/>
        <dbReference type="ChEBI" id="CHEBI:74443"/>
        <dbReference type="EC" id="1.3.1.91"/>
    </reaction>
</comment>
<dbReference type="GO" id="GO:0010181">
    <property type="term" value="F:FMN binding"/>
    <property type="evidence" value="ECO:0007669"/>
    <property type="project" value="UniProtKB-UniRule"/>
</dbReference>
<dbReference type="EMBL" id="CP034669">
    <property type="protein sequence ID" value="QAT86786.1"/>
    <property type="molecule type" value="Genomic_DNA"/>
</dbReference>
<evidence type="ECO:0000259" key="13">
    <source>
        <dbReference type="Pfam" id="PF01207"/>
    </source>
</evidence>
<feature type="binding site" evidence="9 12">
    <location>
        <begin position="18"/>
        <end position="20"/>
    </location>
    <ligand>
        <name>FMN</name>
        <dbReference type="ChEBI" id="CHEBI:58210"/>
    </ligand>
</feature>
<accession>A0A410RY60</accession>
<keyword evidence="6 9" id="KW-0521">NADP</keyword>
<dbReference type="HAMAP" id="MF_02041">
    <property type="entry name" value="DusA_subfam"/>
    <property type="match status" value="1"/>
</dbReference>
<feature type="site" description="Interacts with tRNA" evidence="9">
    <location>
        <position position="98"/>
    </location>
</feature>
<evidence type="ECO:0000256" key="3">
    <source>
        <dbReference type="ARBA" id="ARBA00022630"/>
    </source>
</evidence>
<keyword evidence="2 9" id="KW-0820">tRNA-binding</keyword>
<dbReference type="InterPro" id="IPR013785">
    <property type="entry name" value="Aldolase_TIM"/>
</dbReference>
<comment type="catalytic activity">
    <reaction evidence="9">
        <text>5,6-dihydrouridine(20a) in tRNA + NADP(+) = uridine(20a) in tRNA + NADPH + H(+)</text>
        <dbReference type="Rhea" id="RHEA:53344"/>
        <dbReference type="Rhea" id="RHEA-COMP:13535"/>
        <dbReference type="Rhea" id="RHEA-COMP:13536"/>
        <dbReference type="ChEBI" id="CHEBI:15378"/>
        <dbReference type="ChEBI" id="CHEBI:57783"/>
        <dbReference type="ChEBI" id="CHEBI:58349"/>
        <dbReference type="ChEBI" id="CHEBI:65315"/>
        <dbReference type="ChEBI" id="CHEBI:74443"/>
    </reaction>
</comment>
<keyword evidence="4 9" id="KW-0288">FMN</keyword>
<evidence type="ECO:0000256" key="4">
    <source>
        <dbReference type="ARBA" id="ARBA00022643"/>
    </source>
</evidence>
<comment type="similarity">
    <text evidence="9">Belongs to the Dus family. DusA subfamily.</text>
</comment>
<feature type="binding site" evidence="9 12">
    <location>
        <begin position="234"/>
        <end position="235"/>
    </location>
    <ligand>
        <name>FMN</name>
        <dbReference type="ChEBI" id="CHEBI:58210"/>
    </ligand>
</feature>
<evidence type="ECO:0000313" key="14">
    <source>
        <dbReference type="EMBL" id="QAT86786.1"/>
    </source>
</evidence>
<dbReference type="PANTHER" id="PTHR42907">
    <property type="entry name" value="FMN-LINKED OXIDOREDUCTASES SUPERFAMILY PROTEIN"/>
    <property type="match status" value="1"/>
</dbReference>
<evidence type="ECO:0000256" key="10">
    <source>
        <dbReference type="PIRNR" id="PIRNR006621"/>
    </source>
</evidence>
<dbReference type="GO" id="GO:0102264">
    <property type="term" value="F:tRNA-dihydrouridine20 synthase activity"/>
    <property type="evidence" value="ECO:0007669"/>
    <property type="project" value="UniProtKB-EC"/>
</dbReference>
<feature type="binding site" evidence="9 12">
    <location>
        <begin position="212"/>
        <end position="214"/>
    </location>
    <ligand>
        <name>FMN</name>
        <dbReference type="ChEBI" id="CHEBI:58210"/>
    </ligand>
</feature>
<dbReference type="GO" id="GO:0102266">
    <property type="term" value="F:tRNA-dihydrouridine20a synthase activity"/>
    <property type="evidence" value="ECO:0007669"/>
    <property type="project" value="RHEA"/>
</dbReference>
<dbReference type="Proteomes" id="UP000288758">
    <property type="component" value="Chromosome"/>
</dbReference>
<feature type="active site" description="Proton donor" evidence="9 11">
    <location>
        <position position="101"/>
    </location>
</feature>
<evidence type="ECO:0000256" key="2">
    <source>
        <dbReference type="ARBA" id="ARBA00022555"/>
    </source>
</evidence>
<dbReference type="InterPro" id="IPR004653">
    <property type="entry name" value="DusA"/>
</dbReference>
<evidence type="ECO:0000256" key="5">
    <source>
        <dbReference type="ARBA" id="ARBA00022694"/>
    </source>
</evidence>
<dbReference type="NCBIfam" id="TIGR00742">
    <property type="entry name" value="yjbN"/>
    <property type="match status" value="1"/>
</dbReference>
<feature type="binding site" evidence="9 12">
    <location>
        <position position="71"/>
    </location>
    <ligand>
        <name>FMN</name>
        <dbReference type="ChEBI" id="CHEBI:58210"/>
    </ligand>
</feature>
<keyword evidence="7 9" id="KW-0694">RNA-binding</keyword>
<keyword evidence="8 9" id="KW-0560">Oxidoreductase</keyword>
<feature type="binding site" evidence="9 12">
    <location>
        <position position="140"/>
    </location>
    <ligand>
        <name>FMN</name>
        <dbReference type="ChEBI" id="CHEBI:58210"/>
    </ligand>
</feature>
<dbReference type="EC" id="1.3.1.91" evidence="9"/>
<evidence type="ECO:0000256" key="8">
    <source>
        <dbReference type="ARBA" id="ARBA00023002"/>
    </source>
</evidence>
<name>A0A410RY60_CORCK</name>
<sequence>MGRAMTALAYPMPLCVAPMMDWTDRHCRYFFRLISRHTLLYTEMVTTGAVLHGKRDRLLDFTPAEHPVALQLGGSEPADLAASARIGEEWGYDEINLNVGCPSDRVQSGRFGACLMAEPDLVARGVAAMREAVRIPVTVKSRIAIDDLEEWPTLEDFVRRVSAAGCTRFIVHARKAWLQGLSPKENRDVPPLRYDLVHRLKAEYPHLDISLNGGIKTLDAAAEHLGRVDGVMMGRAPYESPYLLADADRRFFGGTQAPLTRHEVVDAMLPYIETQMSQGAPLGAITRHMLGLFQGLPGARAWRRHLSENAHKDGASPEVVRAAAAKVPRDTGLQAVA</sequence>
<feature type="site" description="Interacts with tRNA; defines subfamily-specific binding signature" evidence="9">
    <location>
        <position position="300"/>
    </location>
</feature>
<dbReference type="CDD" id="cd02801">
    <property type="entry name" value="DUS_like_FMN"/>
    <property type="match status" value="1"/>
</dbReference>
<comment type="similarity">
    <text evidence="10">Belongs to the dus family.</text>
</comment>
<evidence type="ECO:0000256" key="6">
    <source>
        <dbReference type="ARBA" id="ARBA00022857"/>
    </source>
</evidence>
<comment type="cofactor">
    <cofactor evidence="1 9 10 12">
        <name>FMN</name>
        <dbReference type="ChEBI" id="CHEBI:58210"/>
    </cofactor>
</comment>
<feature type="binding site" evidence="9 12">
    <location>
        <position position="172"/>
    </location>
    <ligand>
        <name>FMN</name>
        <dbReference type="ChEBI" id="CHEBI:58210"/>
    </ligand>
</feature>